<evidence type="ECO:0000313" key="12">
    <source>
        <dbReference type="EMBL" id="MCF4006470.1"/>
    </source>
</evidence>
<gene>
    <name evidence="12" type="ORF">L1O03_04635</name>
</gene>
<evidence type="ECO:0000256" key="9">
    <source>
        <dbReference type="ARBA" id="ARBA00041175"/>
    </source>
</evidence>
<dbReference type="InterPro" id="IPR016152">
    <property type="entry name" value="PTrfase/Anion_transptr"/>
</dbReference>
<dbReference type="Proteomes" id="UP001139336">
    <property type="component" value="Unassembled WGS sequence"/>
</dbReference>
<dbReference type="GO" id="GO:0005737">
    <property type="term" value="C:cytoplasm"/>
    <property type="evidence" value="ECO:0007669"/>
    <property type="project" value="UniProtKB-SubCell"/>
</dbReference>
<evidence type="ECO:0000256" key="8">
    <source>
        <dbReference type="ARBA" id="ARBA00037387"/>
    </source>
</evidence>
<dbReference type="PROSITE" id="PS51094">
    <property type="entry name" value="PTS_EIIA_TYPE_2"/>
    <property type="match status" value="1"/>
</dbReference>
<evidence type="ECO:0000256" key="10">
    <source>
        <dbReference type="ARBA" id="ARBA00042072"/>
    </source>
</evidence>
<dbReference type="AlphaFoldDB" id="A0A9X1TXT0"/>
<dbReference type="InterPro" id="IPR002178">
    <property type="entry name" value="PTS_EIIA_type-2_dom"/>
</dbReference>
<dbReference type="GO" id="GO:0016301">
    <property type="term" value="F:kinase activity"/>
    <property type="evidence" value="ECO:0007669"/>
    <property type="project" value="UniProtKB-KW"/>
</dbReference>
<reference evidence="12" key="1">
    <citation type="submission" date="2022-01" db="EMBL/GenBank/DDBJ databases">
        <title>Corynebacterium sp. nov isolated from isolated from the feces of the greater white-fronted geese (Anser albifrons) at Poyang Lake, PR China.</title>
        <authorList>
            <person name="Liu Q."/>
        </authorList>
    </citation>
    <scope>NUCLEOTIDE SEQUENCE</scope>
    <source>
        <strain evidence="12">JCM 32435</strain>
    </source>
</reference>
<evidence type="ECO:0000256" key="7">
    <source>
        <dbReference type="ARBA" id="ARBA00022777"/>
    </source>
</evidence>
<organism evidence="12 13">
    <name type="scientific">Corynebacterium uropygiale</name>
    <dbReference type="NCBI Taxonomy" id="1775911"/>
    <lineage>
        <taxon>Bacteria</taxon>
        <taxon>Bacillati</taxon>
        <taxon>Actinomycetota</taxon>
        <taxon>Actinomycetes</taxon>
        <taxon>Mycobacteriales</taxon>
        <taxon>Corynebacteriaceae</taxon>
        <taxon>Corynebacterium</taxon>
    </lineage>
</organism>
<protein>
    <recommendedName>
        <fullName evidence="9">Ascorbate-specific PTS system EIIA component</fullName>
    </recommendedName>
    <alternativeName>
        <fullName evidence="10">Ascorbate-specific phosphotransferase enzyme IIA component</fullName>
    </alternativeName>
</protein>
<comment type="function">
    <text evidence="8">The phosphoenolpyruvate-dependent sugar phosphotransferase system (sugar PTS), a major carbohydrate active transport system, catalyzes the phosphorylation of incoming sugar substrates concomitantly with their translocation across the cell membrane. The enzyme II UlaABC PTS system is involved in ascorbate transport.</text>
</comment>
<evidence type="ECO:0000256" key="5">
    <source>
        <dbReference type="ARBA" id="ARBA00022679"/>
    </source>
</evidence>
<evidence type="ECO:0000256" key="3">
    <source>
        <dbReference type="ARBA" id="ARBA00022490"/>
    </source>
</evidence>
<dbReference type="EMBL" id="JAKGSI010000002">
    <property type="protein sequence ID" value="MCF4006470.1"/>
    <property type="molecule type" value="Genomic_DNA"/>
</dbReference>
<evidence type="ECO:0000256" key="1">
    <source>
        <dbReference type="ARBA" id="ARBA00004496"/>
    </source>
</evidence>
<name>A0A9X1TXT0_9CORY</name>
<comment type="caution">
    <text evidence="12">The sequence shown here is derived from an EMBL/GenBank/DDBJ whole genome shotgun (WGS) entry which is preliminary data.</text>
</comment>
<keyword evidence="5" id="KW-0808">Transferase</keyword>
<proteinExistence type="predicted"/>
<evidence type="ECO:0000313" key="13">
    <source>
        <dbReference type="Proteomes" id="UP001139336"/>
    </source>
</evidence>
<keyword evidence="2" id="KW-0813">Transport</keyword>
<dbReference type="GO" id="GO:0009401">
    <property type="term" value="P:phosphoenolpyruvate-dependent sugar phosphotransferase system"/>
    <property type="evidence" value="ECO:0007669"/>
    <property type="project" value="UniProtKB-KW"/>
</dbReference>
<evidence type="ECO:0000256" key="4">
    <source>
        <dbReference type="ARBA" id="ARBA00022553"/>
    </source>
</evidence>
<sequence>MANLGIPEHRIAVVEPTEWASATRTCLELLREDGLIEQRYIDAVLDSVRSGSGLYMDLGKGVMLAHTRPENGAKGTGLALVVLSTRVDLNEDPAHPIDQIWGLCAEDTHSHQELMAAFARVLMNEEIRSQISAARTPSDIIALLDQA</sequence>
<dbReference type="InterPro" id="IPR051351">
    <property type="entry name" value="Ascorbate-PTS_EIIA_comp"/>
</dbReference>
<keyword evidence="12" id="KW-0762">Sugar transport</keyword>
<evidence type="ECO:0000259" key="11">
    <source>
        <dbReference type="PROSITE" id="PS51094"/>
    </source>
</evidence>
<keyword evidence="4" id="KW-0597">Phosphoprotein</keyword>
<keyword evidence="7" id="KW-0418">Kinase</keyword>
<feature type="domain" description="PTS EIIA type-2" evidence="11">
    <location>
        <begin position="3"/>
        <end position="147"/>
    </location>
</feature>
<dbReference type="PANTHER" id="PTHR36203:SF1">
    <property type="entry name" value="ASCORBATE-SPECIFIC PTS SYSTEM EIIA COMPONENT"/>
    <property type="match status" value="1"/>
</dbReference>
<dbReference type="PANTHER" id="PTHR36203">
    <property type="entry name" value="ASCORBATE-SPECIFIC PTS SYSTEM EIIA COMPONENT"/>
    <property type="match status" value="1"/>
</dbReference>
<dbReference type="Pfam" id="PF00359">
    <property type="entry name" value="PTS_EIIA_2"/>
    <property type="match status" value="1"/>
</dbReference>
<keyword evidence="13" id="KW-1185">Reference proteome</keyword>
<evidence type="ECO:0000256" key="6">
    <source>
        <dbReference type="ARBA" id="ARBA00022683"/>
    </source>
</evidence>
<dbReference type="SUPFAM" id="SSF55804">
    <property type="entry name" value="Phoshotransferase/anion transport protein"/>
    <property type="match status" value="1"/>
</dbReference>
<dbReference type="Gene3D" id="3.40.930.10">
    <property type="entry name" value="Mannitol-specific EII, Chain A"/>
    <property type="match status" value="1"/>
</dbReference>
<dbReference type="RefSeq" id="WP_236118269.1">
    <property type="nucleotide sequence ID" value="NZ_JAKGSI010000002.1"/>
</dbReference>
<evidence type="ECO:0000256" key="2">
    <source>
        <dbReference type="ARBA" id="ARBA00022448"/>
    </source>
</evidence>
<accession>A0A9X1TXT0</accession>
<comment type="subcellular location">
    <subcellularLocation>
        <location evidence="1">Cytoplasm</location>
    </subcellularLocation>
</comment>
<keyword evidence="3" id="KW-0963">Cytoplasm</keyword>
<keyword evidence="6" id="KW-0598">Phosphotransferase system</keyword>